<dbReference type="RefSeq" id="WP_272437652.1">
    <property type="nucleotide sequence ID" value="NZ_JAMQKB010000022.1"/>
</dbReference>
<evidence type="ECO:0000313" key="1">
    <source>
        <dbReference type="EMBL" id="MDC3425834.1"/>
    </source>
</evidence>
<proteinExistence type="predicted"/>
<evidence type="ECO:0000313" key="2">
    <source>
        <dbReference type="Proteomes" id="UP001145050"/>
    </source>
</evidence>
<reference evidence="1" key="1">
    <citation type="submission" date="2022-06" db="EMBL/GenBank/DDBJ databases">
        <title>Aquibacillus sp. a new bacterium isolated from soil saline samples.</title>
        <authorList>
            <person name="Galisteo C."/>
            <person name="De La Haba R."/>
            <person name="Sanchez-Porro C."/>
            <person name="Ventosa A."/>
        </authorList>
    </citation>
    <scope>NUCLEOTIDE SEQUENCE</scope>
    <source>
        <strain evidence="1">3ASR75-11</strain>
    </source>
</reference>
<dbReference type="AlphaFoldDB" id="A0A9X3WYQ4"/>
<accession>A0A9X3WYQ4</accession>
<dbReference type="Proteomes" id="UP001145050">
    <property type="component" value="Unassembled WGS sequence"/>
</dbReference>
<dbReference type="EMBL" id="JAMQKB010000022">
    <property type="protein sequence ID" value="MDC3425834.1"/>
    <property type="molecule type" value="Genomic_DNA"/>
</dbReference>
<gene>
    <name evidence="1" type="ORF">NC797_15100</name>
</gene>
<sequence length="131" mass="14518">METGKHSPKNNIVPFSNNGESEVVSLPNIVVSTNESRRRIEELQTFVEDVMVKGVDYGLVDGFSKPTLLKPGAEKLCDVFGFSKVAEVINRIEQWETGIFAYEVKMTLIRKDNGLVESEGLGSCNSKESSF</sequence>
<comment type="caution">
    <text evidence="1">The sequence shown here is derived from an EMBL/GenBank/DDBJ whole genome shotgun (WGS) entry which is preliminary data.</text>
</comment>
<protein>
    <submittedName>
        <fullName evidence="1">Uncharacterized protein</fullName>
    </submittedName>
</protein>
<organism evidence="1 2">
    <name type="scientific">Terrihalobacillus insolitus</name>
    <dbReference type="NCBI Taxonomy" id="2950438"/>
    <lineage>
        <taxon>Bacteria</taxon>
        <taxon>Bacillati</taxon>
        <taxon>Bacillota</taxon>
        <taxon>Bacilli</taxon>
        <taxon>Bacillales</taxon>
        <taxon>Bacillaceae</taxon>
        <taxon>Terrihalobacillus</taxon>
    </lineage>
</organism>
<keyword evidence="2" id="KW-1185">Reference proteome</keyword>
<name>A0A9X3WYQ4_9BACI</name>